<comment type="caution">
    <text evidence="1">The sequence shown here is derived from an EMBL/GenBank/DDBJ whole genome shotgun (WGS) entry which is preliminary data.</text>
</comment>
<dbReference type="SUPFAM" id="SSF52540">
    <property type="entry name" value="P-loop containing nucleoside triphosphate hydrolases"/>
    <property type="match status" value="1"/>
</dbReference>
<dbReference type="EMBL" id="JACDTY010000012">
    <property type="protein sequence ID" value="MBA1143052.1"/>
    <property type="molecule type" value="Genomic_DNA"/>
</dbReference>
<organism evidence="1 2">
    <name type="scientific">Mesorhizobium neociceri</name>
    <dbReference type="NCBI Taxonomy" id="1307853"/>
    <lineage>
        <taxon>Bacteria</taxon>
        <taxon>Pseudomonadati</taxon>
        <taxon>Pseudomonadota</taxon>
        <taxon>Alphaproteobacteria</taxon>
        <taxon>Hyphomicrobiales</taxon>
        <taxon>Phyllobacteriaceae</taxon>
        <taxon>Mesorhizobium</taxon>
    </lineage>
</organism>
<proteinExistence type="predicted"/>
<keyword evidence="2" id="KW-1185">Reference proteome</keyword>
<sequence length="277" mass="30575">MTTHTVGDLAAGLPPSVEPCALQTDIRFVEFFGLPGIGKTTASTLLANGLRRCGPLVGDARIAWQTRNFIGRQIYRIGIVAPRFKDREFRSLFARIARFVIESGQSSIVDAARVIWNLSFLVAYVQSERAEKNTITIMDQGLLQGFLSILLKSGHRATSEKWLDILFAIGVHDIAFVHLRGEVGVARDRLQKRGDRSSRMQRASPDRDFDLWSTADRACREIAADLEGGMGTEDHAGVLAAVVVERFASPEDVAERVLDAVLLACLERHRLCDSVGQ</sequence>
<name>A0A838BA42_9HYPH</name>
<dbReference type="Proteomes" id="UP000558284">
    <property type="component" value="Unassembled WGS sequence"/>
</dbReference>
<reference evidence="1 2" key="1">
    <citation type="submission" date="2020-07" db="EMBL/GenBank/DDBJ databases">
        <title>Definition of the novel symbiovar canariense within Mesorhizobium novociceri, a new species of genus Mesorhizobium nodulating Cicer canariense in the Caldera de Taburiente National Park (La Palma, Canary Islands).</title>
        <authorList>
            <person name="Leon-Barrios M."/>
            <person name="Perez-Yepez J."/>
            <person name="Flores-Felix J.D."/>
            <person name="Ramirez-Baena M.H."/>
            <person name="Pulido-Suarez L."/>
            <person name="Igual J.M."/>
            <person name="Velazquez E."/>
            <person name="Peix A."/>
        </authorList>
    </citation>
    <scope>NUCLEOTIDE SEQUENCE [LARGE SCALE GENOMIC DNA]</scope>
    <source>
        <strain evidence="1 2">CCANP35</strain>
    </source>
</reference>
<dbReference type="InterPro" id="IPR027417">
    <property type="entry name" value="P-loop_NTPase"/>
</dbReference>
<gene>
    <name evidence="1" type="ORF">H0241_22775</name>
</gene>
<accession>A0A838BA42</accession>
<evidence type="ECO:0000313" key="2">
    <source>
        <dbReference type="Proteomes" id="UP000558284"/>
    </source>
</evidence>
<dbReference type="Gene3D" id="3.40.50.300">
    <property type="entry name" value="P-loop containing nucleotide triphosphate hydrolases"/>
    <property type="match status" value="1"/>
</dbReference>
<dbReference type="RefSeq" id="WP_181060088.1">
    <property type="nucleotide sequence ID" value="NZ_JACDTY010000012.1"/>
</dbReference>
<dbReference type="AlphaFoldDB" id="A0A838BA42"/>
<evidence type="ECO:0000313" key="1">
    <source>
        <dbReference type="EMBL" id="MBA1143052.1"/>
    </source>
</evidence>
<protein>
    <submittedName>
        <fullName evidence="1">Uncharacterized protein</fullName>
    </submittedName>
</protein>